<dbReference type="InterPro" id="IPR007694">
    <property type="entry name" value="DNA_helicase_DnaB-like_C"/>
</dbReference>
<keyword evidence="2" id="KW-0067">ATP-binding</keyword>
<proteinExistence type="predicted"/>
<evidence type="ECO:0000259" key="1">
    <source>
        <dbReference type="PROSITE" id="PS51199"/>
    </source>
</evidence>
<keyword evidence="2" id="KW-0378">Hydrolase</keyword>
<dbReference type="SUPFAM" id="SSF52540">
    <property type="entry name" value="P-loop containing nucleoside triphosphate hydrolases"/>
    <property type="match status" value="1"/>
</dbReference>
<protein>
    <submittedName>
        <fullName evidence="2">DnaB Replicative DNA helicase</fullName>
    </submittedName>
</protein>
<dbReference type="GO" id="GO:0005524">
    <property type="term" value="F:ATP binding"/>
    <property type="evidence" value="ECO:0007669"/>
    <property type="project" value="InterPro"/>
</dbReference>
<dbReference type="EMBL" id="LR796738">
    <property type="protein sequence ID" value="CAB4162638.1"/>
    <property type="molecule type" value="Genomic_DNA"/>
</dbReference>
<gene>
    <name evidence="2" type="ORF">UFOVP783_82</name>
</gene>
<sequence>MSAGLLFLHACAQRQASAVFRRAPRNHFIEEELPYADFARSYLTSYSEFPSLQAFDQNRKPLHDYGTEQPPEALLGRMATRSAYNAVRDRMPGLTQAMQGRDIDTIQALLREMLAGVSHAQNANASITMAEHAPNVLAQIEAARSHEGLFGASLCWPTLDAATFGLGGGELAFIVGRPGTGKSWTLLSVAHANHLLGKSVLFVSMEMGLDQIVRRWLGLMTGVNPNDMRTGTTDMHETRRLRETAEALGNHAPIHLVSGDFNKDTDGILSIIDDVGPEVVCIDALYLLRSSGAEFVKKWEALSDVVRDIKRMSLARNIPVISTVQFNRNQGNGKAMTMDNIGGTDSIPQDASVVIGLRPAPPPFSESKIIAEVLKNREGDQPIIGIGRSFNPVRFDEVPVDEAPEGGEDSNEWMV</sequence>
<dbReference type="PROSITE" id="PS51199">
    <property type="entry name" value="SF4_HELICASE"/>
    <property type="match status" value="1"/>
</dbReference>
<name>A0A6J5NZU9_9CAUD</name>
<feature type="domain" description="SF4 helicase" evidence="1">
    <location>
        <begin position="145"/>
        <end position="404"/>
    </location>
</feature>
<evidence type="ECO:0000313" key="2">
    <source>
        <dbReference type="EMBL" id="CAB4162638.1"/>
    </source>
</evidence>
<reference evidence="2" key="1">
    <citation type="submission" date="2020-04" db="EMBL/GenBank/DDBJ databases">
        <authorList>
            <person name="Chiriac C."/>
            <person name="Salcher M."/>
            <person name="Ghai R."/>
            <person name="Kavagutti S V."/>
        </authorList>
    </citation>
    <scope>NUCLEOTIDE SEQUENCE</scope>
</reference>
<dbReference type="GO" id="GO:0003678">
    <property type="term" value="F:DNA helicase activity"/>
    <property type="evidence" value="ECO:0007669"/>
    <property type="project" value="InterPro"/>
</dbReference>
<dbReference type="PANTHER" id="PTHR30153:SF2">
    <property type="entry name" value="REPLICATIVE DNA HELICASE"/>
    <property type="match status" value="1"/>
</dbReference>
<organism evidence="2">
    <name type="scientific">uncultured Caudovirales phage</name>
    <dbReference type="NCBI Taxonomy" id="2100421"/>
    <lineage>
        <taxon>Viruses</taxon>
        <taxon>Duplodnaviria</taxon>
        <taxon>Heunggongvirae</taxon>
        <taxon>Uroviricota</taxon>
        <taxon>Caudoviricetes</taxon>
        <taxon>Peduoviridae</taxon>
        <taxon>Maltschvirus</taxon>
        <taxon>Maltschvirus maltsch</taxon>
    </lineage>
</organism>
<dbReference type="Gene3D" id="3.40.50.300">
    <property type="entry name" value="P-loop containing nucleotide triphosphate hydrolases"/>
    <property type="match status" value="1"/>
</dbReference>
<keyword evidence="2" id="KW-0547">Nucleotide-binding</keyword>
<keyword evidence="2" id="KW-0347">Helicase</keyword>
<dbReference type="PANTHER" id="PTHR30153">
    <property type="entry name" value="REPLICATIVE DNA HELICASE DNAB"/>
    <property type="match status" value="1"/>
</dbReference>
<dbReference type="InterPro" id="IPR027417">
    <property type="entry name" value="P-loop_NTPase"/>
</dbReference>
<dbReference type="GO" id="GO:0006260">
    <property type="term" value="P:DNA replication"/>
    <property type="evidence" value="ECO:0007669"/>
    <property type="project" value="InterPro"/>
</dbReference>
<accession>A0A6J5NZU9</accession>
<dbReference type="Pfam" id="PF03796">
    <property type="entry name" value="DnaB_C"/>
    <property type="match status" value="1"/>
</dbReference>